<feature type="domain" description="PAS" evidence="3">
    <location>
        <begin position="287"/>
        <end position="359"/>
    </location>
</feature>
<keyword evidence="2" id="KW-0175">Coiled coil</keyword>
<protein>
    <submittedName>
        <fullName evidence="6">PAS domain S-box protein</fullName>
    </submittedName>
</protein>
<comment type="caution">
    <text evidence="6">The sequence shown here is derived from an EMBL/GenBank/DDBJ whole genome shotgun (WGS) entry which is preliminary data.</text>
</comment>
<sequence length="855" mass="95748">MRGFEGDNFRDFREGSGITSGAWERRDVEEMRRLLDRAVAASVNGIVISDPSLPDNPVIYVNSAFERTTGYTRDEVVGKNCRFLQNGDREQPEVAELKRAIEEGREYRAVLRNYKKTGEMFWNELYVSPVFDDEGNLVNFIGVQHDITERKVAEEALSEQEAQWRVLVENNPSFVALIDTEGKATYYNSGWLDYLGSDSEEVLRKEWPQKIHPEDRRELQETLRASYLLEESFSIPSMRIQRADGEYHWFSALVSPVRDDKGRVSSWITVSTDIEEIRAAEQALRESEERLRMAFRATSLGAWDYNPITDVLQWDDRTKSLFGYLPEFDEVSYRVFLDALHPGERERVDASVRRALDPESSGDFEESFRVVLGDGSMRWLYSTGRAFFDEIDGERRAYRFIGTILDVTARMEAEEERDLLLAREQLARAEAVSARRRLDFLVRADGVLLGSTGYYERLADTARVCVPDLADFCLVDVLNENGTVSQVAAAHADPTKQELLDRLHRHRSLGDDDSGIVLRVLESGRSEHFRKVSKDDLRDLASSEASREILNELGVVSLLSVPLLARGRTLGALTLVSSDRERVYDDEDLSLAESLAYRCALAVDNARLNHERNRIARTLQNSLLPRIPEVENLEVGVVYISAARGSMIGGDFYDLIPTEDDTLVALVGDVCGKGPSAAAVTALARYTIQAVALREDSPANALNSLNAAMLRQAEDVKFCTVACARFKGTENGAFELSVARGGHPAPLLLRASGEVERVSPQGRIIGIFDDPQLVEEHLRLEPGDALILYTDGIIEAKNAAGELLGEEYLVDLLEGSTGLHAEDISEKLRRRTLDFSGGAAQDDVAVLVLKVPEHR</sequence>
<evidence type="ECO:0000259" key="3">
    <source>
        <dbReference type="PROSITE" id="PS50112"/>
    </source>
</evidence>
<dbReference type="InterPro" id="IPR001932">
    <property type="entry name" value="PPM-type_phosphatase-like_dom"/>
</dbReference>
<dbReference type="InterPro" id="IPR000700">
    <property type="entry name" value="PAS-assoc_C"/>
</dbReference>
<dbReference type="Proteomes" id="UP001281130">
    <property type="component" value="Unassembled WGS sequence"/>
</dbReference>
<dbReference type="Gene3D" id="3.30.450.40">
    <property type="match status" value="1"/>
</dbReference>
<dbReference type="Gene3D" id="3.30.450.20">
    <property type="entry name" value="PAS domain"/>
    <property type="match status" value="3"/>
</dbReference>
<dbReference type="InterPro" id="IPR036457">
    <property type="entry name" value="PPM-type-like_dom_sf"/>
</dbReference>
<dbReference type="SMART" id="SM00331">
    <property type="entry name" value="PP2C_SIG"/>
    <property type="match status" value="1"/>
</dbReference>
<dbReference type="PROSITE" id="PS51746">
    <property type="entry name" value="PPM_2"/>
    <property type="match status" value="1"/>
</dbReference>
<dbReference type="Gene3D" id="3.60.40.10">
    <property type="entry name" value="PPM-type phosphatase domain"/>
    <property type="match status" value="1"/>
</dbReference>
<organism evidence="6 7">
    <name type="scientific">Rubrobacter radiotolerans</name>
    <name type="common">Arthrobacter radiotolerans</name>
    <dbReference type="NCBI Taxonomy" id="42256"/>
    <lineage>
        <taxon>Bacteria</taxon>
        <taxon>Bacillati</taxon>
        <taxon>Actinomycetota</taxon>
        <taxon>Rubrobacteria</taxon>
        <taxon>Rubrobacterales</taxon>
        <taxon>Rubrobacteraceae</taxon>
        <taxon>Rubrobacter</taxon>
    </lineage>
</organism>
<dbReference type="SUPFAM" id="SSF81606">
    <property type="entry name" value="PP2C-like"/>
    <property type="match status" value="1"/>
</dbReference>
<dbReference type="SUPFAM" id="SSF55781">
    <property type="entry name" value="GAF domain-like"/>
    <property type="match status" value="1"/>
</dbReference>
<dbReference type="InterPro" id="IPR035965">
    <property type="entry name" value="PAS-like_dom_sf"/>
</dbReference>
<dbReference type="Pfam" id="PF08447">
    <property type="entry name" value="PAS_3"/>
    <property type="match status" value="2"/>
</dbReference>
<dbReference type="InterPro" id="IPR001610">
    <property type="entry name" value="PAC"/>
</dbReference>
<dbReference type="SUPFAM" id="SSF55785">
    <property type="entry name" value="PYP-like sensor domain (PAS domain)"/>
    <property type="match status" value="3"/>
</dbReference>
<dbReference type="AlphaFoldDB" id="A0AB35SZR8"/>
<dbReference type="InterPro" id="IPR029016">
    <property type="entry name" value="GAF-like_dom_sf"/>
</dbReference>
<dbReference type="EMBL" id="JAWXXX010000001">
    <property type="protein sequence ID" value="MDX5893024.1"/>
    <property type="molecule type" value="Genomic_DNA"/>
</dbReference>
<evidence type="ECO:0000256" key="2">
    <source>
        <dbReference type="SAM" id="Coils"/>
    </source>
</evidence>
<keyword evidence="1" id="KW-0378">Hydrolase</keyword>
<dbReference type="PANTHER" id="PTHR43156">
    <property type="entry name" value="STAGE II SPORULATION PROTEIN E-RELATED"/>
    <property type="match status" value="1"/>
</dbReference>
<evidence type="ECO:0000259" key="4">
    <source>
        <dbReference type="PROSITE" id="PS50113"/>
    </source>
</evidence>
<dbReference type="Pfam" id="PF13185">
    <property type="entry name" value="GAF_2"/>
    <property type="match status" value="1"/>
</dbReference>
<dbReference type="GO" id="GO:0016791">
    <property type="term" value="F:phosphatase activity"/>
    <property type="evidence" value="ECO:0007669"/>
    <property type="project" value="TreeGrafter"/>
</dbReference>
<feature type="domain" description="PAC" evidence="4">
    <location>
        <begin position="105"/>
        <end position="159"/>
    </location>
</feature>
<name>A0AB35SZR8_RUBRA</name>
<dbReference type="InterPro" id="IPR052016">
    <property type="entry name" value="Bact_Sigma-Reg"/>
</dbReference>
<feature type="domain" description="PAC" evidence="4">
    <location>
        <begin position="364"/>
        <end position="419"/>
    </location>
</feature>
<feature type="domain" description="PAC" evidence="4">
    <location>
        <begin position="234"/>
        <end position="286"/>
    </location>
</feature>
<dbReference type="Pfam" id="PF07228">
    <property type="entry name" value="SpoIIE"/>
    <property type="match status" value="1"/>
</dbReference>
<dbReference type="Pfam" id="PF13426">
    <property type="entry name" value="PAS_9"/>
    <property type="match status" value="1"/>
</dbReference>
<gene>
    <name evidence="6" type="ORF">SIL72_03165</name>
</gene>
<dbReference type="PANTHER" id="PTHR43156:SF2">
    <property type="entry name" value="STAGE II SPORULATION PROTEIN E"/>
    <property type="match status" value="1"/>
</dbReference>
<feature type="domain" description="PPM-type phosphatase" evidence="5">
    <location>
        <begin position="634"/>
        <end position="851"/>
    </location>
</feature>
<dbReference type="SMART" id="SM00086">
    <property type="entry name" value="PAC"/>
    <property type="match status" value="3"/>
</dbReference>
<evidence type="ECO:0000259" key="5">
    <source>
        <dbReference type="PROSITE" id="PS51746"/>
    </source>
</evidence>
<dbReference type="Gene3D" id="2.10.70.100">
    <property type="match status" value="1"/>
</dbReference>
<dbReference type="PROSITE" id="PS50113">
    <property type="entry name" value="PAC"/>
    <property type="match status" value="3"/>
</dbReference>
<dbReference type="SMART" id="SM00091">
    <property type="entry name" value="PAS"/>
    <property type="match status" value="3"/>
</dbReference>
<dbReference type="RefSeq" id="WP_084362556.1">
    <property type="nucleotide sequence ID" value="NZ_JAWXXX010000001.1"/>
</dbReference>
<accession>A0AB35SZR8</accession>
<evidence type="ECO:0000313" key="7">
    <source>
        <dbReference type="Proteomes" id="UP001281130"/>
    </source>
</evidence>
<feature type="domain" description="PAS" evidence="3">
    <location>
        <begin position="27"/>
        <end position="104"/>
    </location>
</feature>
<dbReference type="PROSITE" id="PS50112">
    <property type="entry name" value="PAS"/>
    <property type="match status" value="3"/>
</dbReference>
<feature type="coiled-coil region" evidence="2">
    <location>
        <begin position="270"/>
        <end position="297"/>
    </location>
</feature>
<dbReference type="SMART" id="SM00065">
    <property type="entry name" value="GAF"/>
    <property type="match status" value="1"/>
</dbReference>
<dbReference type="InterPro" id="IPR003018">
    <property type="entry name" value="GAF"/>
</dbReference>
<dbReference type="NCBIfam" id="TIGR00229">
    <property type="entry name" value="sensory_box"/>
    <property type="match status" value="3"/>
</dbReference>
<proteinExistence type="predicted"/>
<reference evidence="6" key="1">
    <citation type="submission" date="2023-11" db="EMBL/GenBank/DDBJ databases">
        <title>MicrobeMod: A computational toolkit for identifying prokaryotic methylation and restriction-modification with nanopore sequencing.</title>
        <authorList>
            <person name="Crits-Christoph A."/>
            <person name="Kang S.C."/>
            <person name="Lee H."/>
            <person name="Ostrov N."/>
        </authorList>
    </citation>
    <scope>NUCLEOTIDE SEQUENCE</scope>
    <source>
        <strain evidence="6">ATCC 51242</strain>
    </source>
</reference>
<evidence type="ECO:0000313" key="6">
    <source>
        <dbReference type="EMBL" id="MDX5893024.1"/>
    </source>
</evidence>
<dbReference type="InterPro" id="IPR000014">
    <property type="entry name" value="PAS"/>
</dbReference>
<dbReference type="CDD" id="cd00130">
    <property type="entry name" value="PAS"/>
    <property type="match status" value="3"/>
</dbReference>
<dbReference type="InterPro" id="IPR013655">
    <property type="entry name" value="PAS_fold_3"/>
</dbReference>
<evidence type="ECO:0000256" key="1">
    <source>
        <dbReference type="ARBA" id="ARBA00022801"/>
    </source>
</evidence>
<feature type="domain" description="PAS" evidence="3">
    <location>
        <begin position="160"/>
        <end position="232"/>
    </location>
</feature>